<organism evidence="2 3">
    <name type="scientific">Cercophora scortea</name>
    <dbReference type="NCBI Taxonomy" id="314031"/>
    <lineage>
        <taxon>Eukaryota</taxon>
        <taxon>Fungi</taxon>
        <taxon>Dikarya</taxon>
        <taxon>Ascomycota</taxon>
        <taxon>Pezizomycotina</taxon>
        <taxon>Sordariomycetes</taxon>
        <taxon>Sordariomycetidae</taxon>
        <taxon>Sordariales</taxon>
        <taxon>Lasiosphaeriaceae</taxon>
        <taxon>Cercophora</taxon>
    </lineage>
</organism>
<evidence type="ECO:0000313" key="2">
    <source>
        <dbReference type="EMBL" id="KAK3332319.1"/>
    </source>
</evidence>
<keyword evidence="1" id="KW-0812">Transmembrane</keyword>
<reference evidence="2" key="1">
    <citation type="journal article" date="2023" name="Mol. Phylogenet. Evol.">
        <title>Genome-scale phylogeny and comparative genomics of the fungal order Sordariales.</title>
        <authorList>
            <person name="Hensen N."/>
            <person name="Bonometti L."/>
            <person name="Westerberg I."/>
            <person name="Brannstrom I.O."/>
            <person name="Guillou S."/>
            <person name="Cros-Aarteil S."/>
            <person name="Calhoun S."/>
            <person name="Haridas S."/>
            <person name="Kuo A."/>
            <person name="Mondo S."/>
            <person name="Pangilinan J."/>
            <person name="Riley R."/>
            <person name="LaButti K."/>
            <person name="Andreopoulos B."/>
            <person name="Lipzen A."/>
            <person name="Chen C."/>
            <person name="Yan M."/>
            <person name="Daum C."/>
            <person name="Ng V."/>
            <person name="Clum A."/>
            <person name="Steindorff A."/>
            <person name="Ohm R.A."/>
            <person name="Martin F."/>
            <person name="Silar P."/>
            <person name="Natvig D.O."/>
            <person name="Lalanne C."/>
            <person name="Gautier V."/>
            <person name="Ament-Velasquez S.L."/>
            <person name="Kruys A."/>
            <person name="Hutchinson M.I."/>
            <person name="Powell A.J."/>
            <person name="Barry K."/>
            <person name="Miller A.N."/>
            <person name="Grigoriev I.V."/>
            <person name="Debuchy R."/>
            <person name="Gladieux P."/>
            <person name="Hiltunen Thoren M."/>
            <person name="Johannesson H."/>
        </authorList>
    </citation>
    <scope>NUCLEOTIDE SEQUENCE</scope>
    <source>
        <strain evidence="2">SMH4131-1</strain>
    </source>
</reference>
<keyword evidence="1" id="KW-1133">Transmembrane helix</keyword>
<evidence type="ECO:0000313" key="3">
    <source>
        <dbReference type="Proteomes" id="UP001286456"/>
    </source>
</evidence>
<dbReference type="Proteomes" id="UP001286456">
    <property type="component" value="Unassembled WGS sequence"/>
</dbReference>
<dbReference type="EMBL" id="JAUEPO010000002">
    <property type="protein sequence ID" value="KAK3332319.1"/>
    <property type="molecule type" value="Genomic_DNA"/>
</dbReference>
<gene>
    <name evidence="2" type="ORF">B0T19DRAFT_100148</name>
</gene>
<protein>
    <submittedName>
        <fullName evidence="2">Uncharacterized protein</fullName>
    </submittedName>
</protein>
<dbReference type="AlphaFoldDB" id="A0AAE0IW22"/>
<sequence>MPPWIPLWGFGLCCTKTFPASHCMDAHALFGPQERPILHYRTDIYLKLTSRALLKAVVGWKPQRRARFGACEFSHRAIVAFNGVYLGRYADMHIPNAASTPQLVTDKLTGVMEFDVLALLMHFFVRHQQVSHKSRCCGRHNKTYVSMEFVMAFIETFHQPSRLSAAFRWHIKPEVGPPTTHQEIVLQFHLRYLRPSQSRLPLTHLSEDEQGVVLHRLQAFITNGLKQIFSLEHGLSLCLMLTITPDFPYTILAVADQTPHRATEILVFPERATWEPNQILPCEGYPGLVGIAQFLASFSLQVERWDKGWTDTLEQIDEAFRRQVSLSISSLKTAAFGLLVINGTLLTATHQITNSLDADQCESVMFDESFKLSKIYFTTIQVLNVASDWIEKSIGEWESLARRWVRETRVDEVSDQKGLGLVGEGWGHVTANFKAKADGHLDRIRQKREEVKALRDGLFNATSLREATKGMALNRAIYVFTIVTVIFTPISFMAVRLLPPRHPTERAELTAALDILGVATLEHL</sequence>
<name>A0AAE0IW22_9PEZI</name>
<keyword evidence="1" id="KW-0472">Membrane</keyword>
<feature type="transmembrane region" description="Helical" evidence="1">
    <location>
        <begin position="476"/>
        <end position="498"/>
    </location>
</feature>
<proteinExistence type="predicted"/>
<accession>A0AAE0IW22</accession>
<evidence type="ECO:0000256" key="1">
    <source>
        <dbReference type="SAM" id="Phobius"/>
    </source>
</evidence>
<reference evidence="2" key="2">
    <citation type="submission" date="2023-06" db="EMBL/GenBank/DDBJ databases">
        <authorList>
            <consortium name="Lawrence Berkeley National Laboratory"/>
            <person name="Haridas S."/>
            <person name="Hensen N."/>
            <person name="Bonometti L."/>
            <person name="Westerberg I."/>
            <person name="Brannstrom I.O."/>
            <person name="Guillou S."/>
            <person name="Cros-Aarteil S."/>
            <person name="Calhoun S."/>
            <person name="Kuo A."/>
            <person name="Mondo S."/>
            <person name="Pangilinan J."/>
            <person name="Riley R."/>
            <person name="Labutti K."/>
            <person name="Andreopoulos B."/>
            <person name="Lipzen A."/>
            <person name="Chen C."/>
            <person name="Yanf M."/>
            <person name="Daum C."/>
            <person name="Ng V."/>
            <person name="Clum A."/>
            <person name="Steindorff A."/>
            <person name="Ohm R."/>
            <person name="Martin F."/>
            <person name="Silar P."/>
            <person name="Natvig D."/>
            <person name="Lalanne C."/>
            <person name="Gautier V."/>
            <person name="Ament-Velasquez S.L."/>
            <person name="Kruys A."/>
            <person name="Hutchinson M.I."/>
            <person name="Powell A.J."/>
            <person name="Barry K."/>
            <person name="Miller A.N."/>
            <person name="Grigoriev I.V."/>
            <person name="Debuchy R."/>
            <person name="Gladieux P."/>
            <person name="Thoren M.H."/>
            <person name="Johannesson H."/>
        </authorList>
    </citation>
    <scope>NUCLEOTIDE SEQUENCE</scope>
    <source>
        <strain evidence="2">SMH4131-1</strain>
    </source>
</reference>
<comment type="caution">
    <text evidence="2">The sequence shown here is derived from an EMBL/GenBank/DDBJ whole genome shotgun (WGS) entry which is preliminary data.</text>
</comment>
<keyword evidence="3" id="KW-1185">Reference proteome</keyword>